<dbReference type="PANTHER" id="PTHR31170">
    <property type="entry name" value="BNAC04G53230D PROTEIN"/>
    <property type="match status" value="1"/>
</dbReference>
<feature type="transmembrane region" description="Helical" evidence="2">
    <location>
        <begin position="510"/>
        <end position="538"/>
    </location>
</feature>
<dbReference type="PANTHER" id="PTHR31170:SF25">
    <property type="entry name" value="BNAA09G04570D PROTEIN"/>
    <property type="match status" value="1"/>
</dbReference>
<keyword evidence="2" id="KW-0472">Membrane</keyword>
<sequence length="542" mass="61782">MNLDLRIPPSDSSLQDDSNETGLTHFGKRFVDIRRFEDLCCQQGGGEVVSFFKSSDLRKCFIKMSDVGLVRIVLRDESDGDLQLGSEILAFNFVASNAVKLILCFASEDNLAERITKDDVSVQIMNDDNYLATSIKQKMDTISLSHNVCRVPEELLKGNQEMYYPSLVAVGPFHRGRAGAMEDQKWRYFNTLLSRKPNAEAVLDRCINALKHAEPKGRTFYHDTVYLGSNEFIEMLLVDGCFIIELFLECSFRSLRRSDDPVFSTDGTLSRLTCDLILLENQLPFTILDQLFHLVPIPNHCNMSLIELALYFFRKLIPGYNSSTPPKKFGPEIHHLLDLIRLLYLPTSPQTPPTTAQNSMNHATQLLKLGIKLKKADADETPLNIKFSNGELKIPPLKIHSCTEILLRNLIAMELSHPKCPKTVASYMVLMEQLIKTKRDVRLLHDKKILILDGYGREGEILMLFKKVSVDVNVEEFYYRGVCGEINGFQARKRRVLWENMRYFYHRTHIGVVGFCLAVGFLVLVFTAGFISLIAFLLHHFQ</sequence>
<protein>
    <submittedName>
        <fullName evidence="3">Uncharacterized protein</fullName>
    </submittedName>
</protein>
<comment type="caution">
    <text evidence="3">The sequence shown here is derived from an EMBL/GenBank/DDBJ whole genome shotgun (WGS) entry which is preliminary data.</text>
</comment>
<keyword evidence="2" id="KW-1133">Transmembrane helix</keyword>
<evidence type="ECO:0000256" key="2">
    <source>
        <dbReference type="SAM" id="Phobius"/>
    </source>
</evidence>
<reference evidence="3" key="1">
    <citation type="submission" date="2020-06" db="EMBL/GenBank/DDBJ databases">
        <authorList>
            <person name="Li T."/>
            <person name="Hu X."/>
            <person name="Zhang T."/>
            <person name="Song X."/>
            <person name="Zhang H."/>
            <person name="Dai N."/>
            <person name="Sheng W."/>
            <person name="Hou X."/>
            <person name="Wei L."/>
        </authorList>
    </citation>
    <scope>NUCLEOTIDE SEQUENCE</scope>
    <source>
        <strain evidence="3">G02</strain>
        <tissue evidence="3">Leaf</tissue>
    </source>
</reference>
<feature type="compositionally biased region" description="Polar residues" evidence="1">
    <location>
        <begin position="10"/>
        <end position="20"/>
    </location>
</feature>
<proteinExistence type="predicted"/>
<evidence type="ECO:0000313" key="3">
    <source>
        <dbReference type="EMBL" id="KAL0367803.1"/>
    </source>
</evidence>
<dbReference type="InterPro" id="IPR004158">
    <property type="entry name" value="DUF247_pln"/>
</dbReference>
<evidence type="ECO:0000256" key="1">
    <source>
        <dbReference type="SAM" id="MobiDB-lite"/>
    </source>
</evidence>
<name>A0AAW2QJ13_SESRA</name>
<dbReference type="Pfam" id="PF03140">
    <property type="entry name" value="DUF247"/>
    <property type="match status" value="1"/>
</dbReference>
<reference evidence="3" key="2">
    <citation type="journal article" date="2024" name="Plant">
        <title>Genomic evolution and insights into agronomic trait innovations of Sesamum species.</title>
        <authorList>
            <person name="Miao H."/>
            <person name="Wang L."/>
            <person name="Qu L."/>
            <person name="Liu H."/>
            <person name="Sun Y."/>
            <person name="Le M."/>
            <person name="Wang Q."/>
            <person name="Wei S."/>
            <person name="Zheng Y."/>
            <person name="Lin W."/>
            <person name="Duan Y."/>
            <person name="Cao H."/>
            <person name="Xiong S."/>
            <person name="Wang X."/>
            <person name="Wei L."/>
            <person name="Li C."/>
            <person name="Ma Q."/>
            <person name="Ju M."/>
            <person name="Zhao R."/>
            <person name="Li G."/>
            <person name="Mu C."/>
            <person name="Tian Q."/>
            <person name="Mei H."/>
            <person name="Zhang T."/>
            <person name="Gao T."/>
            <person name="Zhang H."/>
        </authorList>
    </citation>
    <scope>NUCLEOTIDE SEQUENCE</scope>
    <source>
        <strain evidence="3">G02</strain>
    </source>
</reference>
<feature type="region of interest" description="Disordered" evidence="1">
    <location>
        <begin position="1"/>
        <end position="20"/>
    </location>
</feature>
<keyword evidence="2" id="KW-0812">Transmembrane</keyword>
<organism evidence="3">
    <name type="scientific">Sesamum radiatum</name>
    <name type="common">Black benniseed</name>
    <dbReference type="NCBI Taxonomy" id="300843"/>
    <lineage>
        <taxon>Eukaryota</taxon>
        <taxon>Viridiplantae</taxon>
        <taxon>Streptophyta</taxon>
        <taxon>Embryophyta</taxon>
        <taxon>Tracheophyta</taxon>
        <taxon>Spermatophyta</taxon>
        <taxon>Magnoliopsida</taxon>
        <taxon>eudicotyledons</taxon>
        <taxon>Gunneridae</taxon>
        <taxon>Pentapetalae</taxon>
        <taxon>asterids</taxon>
        <taxon>lamiids</taxon>
        <taxon>Lamiales</taxon>
        <taxon>Pedaliaceae</taxon>
        <taxon>Sesamum</taxon>
    </lineage>
</organism>
<dbReference type="EMBL" id="JACGWJ010000015">
    <property type="protein sequence ID" value="KAL0367803.1"/>
    <property type="molecule type" value="Genomic_DNA"/>
</dbReference>
<gene>
    <name evidence="3" type="ORF">Sradi_3670400</name>
</gene>
<dbReference type="AlphaFoldDB" id="A0AAW2QJ13"/>
<accession>A0AAW2QJ13</accession>